<evidence type="ECO:0000313" key="2">
    <source>
        <dbReference type="EMBL" id="JAE10001.1"/>
    </source>
</evidence>
<sequence length="57" mass="6670">MRSNLYRNMSSSLVSFRRRHTRRPLLGRPSPPPPPPPPPLVPDSPLLFFFCERIEQK</sequence>
<reference evidence="2" key="2">
    <citation type="journal article" date="2015" name="Data Brief">
        <title>Shoot transcriptome of the giant reed, Arundo donax.</title>
        <authorList>
            <person name="Barrero R.A."/>
            <person name="Guerrero F.D."/>
            <person name="Moolhuijzen P."/>
            <person name="Goolsby J.A."/>
            <person name="Tidwell J."/>
            <person name="Bellgard S.E."/>
            <person name="Bellgard M.I."/>
        </authorList>
    </citation>
    <scope>NUCLEOTIDE SEQUENCE</scope>
    <source>
        <tissue evidence="2">Shoot tissue taken approximately 20 cm above the soil surface</tissue>
    </source>
</reference>
<evidence type="ECO:0000256" key="1">
    <source>
        <dbReference type="SAM" id="MobiDB-lite"/>
    </source>
</evidence>
<proteinExistence type="predicted"/>
<feature type="compositionally biased region" description="Polar residues" evidence="1">
    <location>
        <begin position="1"/>
        <end position="14"/>
    </location>
</feature>
<dbReference type="AlphaFoldDB" id="A0A0A9FIN8"/>
<dbReference type="EMBL" id="GBRH01187895">
    <property type="protein sequence ID" value="JAE10001.1"/>
    <property type="molecule type" value="Transcribed_RNA"/>
</dbReference>
<feature type="region of interest" description="Disordered" evidence="1">
    <location>
        <begin position="1"/>
        <end position="43"/>
    </location>
</feature>
<feature type="compositionally biased region" description="Basic residues" evidence="1">
    <location>
        <begin position="16"/>
        <end position="25"/>
    </location>
</feature>
<feature type="compositionally biased region" description="Pro residues" evidence="1">
    <location>
        <begin position="29"/>
        <end position="42"/>
    </location>
</feature>
<accession>A0A0A9FIN8</accession>
<name>A0A0A9FIN8_ARUDO</name>
<protein>
    <submittedName>
        <fullName evidence="2">Uncharacterized protein</fullName>
    </submittedName>
</protein>
<reference evidence="2" key="1">
    <citation type="submission" date="2014-09" db="EMBL/GenBank/DDBJ databases">
        <authorList>
            <person name="Magalhaes I.L.F."/>
            <person name="Oliveira U."/>
            <person name="Santos F.R."/>
            <person name="Vidigal T.H.D.A."/>
            <person name="Brescovit A.D."/>
            <person name="Santos A.J."/>
        </authorList>
    </citation>
    <scope>NUCLEOTIDE SEQUENCE</scope>
    <source>
        <tissue evidence="2">Shoot tissue taken approximately 20 cm above the soil surface</tissue>
    </source>
</reference>
<organism evidence="2">
    <name type="scientific">Arundo donax</name>
    <name type="common">Giant reed</name>
    <name type="synonym">Donax arundinaceus</name>
    <dbReference type="NCBI Taxonomy" id="35708"/>
    <lineage>
        <taxon>Eukaryota</taxon>
        <taxon>Viridiplantae</taxon>
        <taxon>Streptophyta</taxon>
        <taxon>Embryophyta</taxon>
        <taxon>Tracheophyta</taxon>
        <taxon>Spermatophyta</taxon>
        <taxon>Magnoliopsida</taxon>
        <taxon>Liliopsida</taxon>
        <taxon>Poales</taxon>
        <taxon>Poaceae</taxon>
        <taxon>PACMAD clade</taxon>
        <taxon>Arundinoideae</taxon>
        <taxon>Arundineae</taxon>
        <taxon>Arundo</taxon>
    </lineage>
</organism>